<dbReference type="Gene3D" id="3.80.10.10">
    <property type="entry name" value="Ribonuclease Inhibitor"/>
    <property type="match status" value="2"/>
</dbReference>
<sequence>MNNILSFTQTTLNLFIAFIFISNLPIVLAIIDECTIIGNALSLLGLNTSSKPITNKGTVPPCCGIAEFVVCENTSEGNHVTQLHFRDKDFNGKDISKVIEEISNLPYLRYISLANDKITGSIPQNFNKIKGLTNLSLRMNQLTGTIPENLGELTNLVYLDLSENNLHGEIPKSFGTLTNLKVLKLNNNGINGAIPYSFQNLENLEQLQLNNTAIEGYVPEFPKLKNCSFANSNICHLKQSNLNCQVEISECTDEDIKNTNKINGHEDNKKGNENNEIVDNNEKNENKNSLSTLSIFLIIITFFFAILIIGLLIFKRINNRKEEKENNEFINKLNQNVDDIMKNEVQEIKKEEEIKTYDDISFSLSNNNITDTQTQTQNEDEMALTGNVNNGTRASLLNIQHTENDYGVSSSVISSDMKSNTPYLNRLSYMSVNTPITNNTQLNSPIIPQISVPAPTLNRNSFTVSQLNSMMGNSPVIETSPMASTSPMNSTLPMASTSPMISNSPLLGSSAGITNSQVIGTSPVMGSPTLSNYYMPNYVVVDQNSPEYINTMNAMLNNMKTMNMNMMNNNNTIPPTIPLSHLNSVNSVNGHNTLSIHNSTQPIVPNRQRTVSRRNEDTRRRTKEEEARIERETNNNDDNDDDQLPSYEDI</sequence>
<name>A0A1Y2CRI4_9FUNG</name>
<evidence type="ECO:0000256" key="1">
    <source>
        <dbReference type="ARBA" id="ARBA00004236"/>
    </source>
</evidence>
<evidence type="ECO:0000256" key="6">
    <source>
        <dbReference type="ARBA" id="ARBA00023136"/>
    </source>
</evidence>
<organism evidence="10 11">
    <name type="scientific">Neocallimastix californiae</name>
    <dbReference type="NCBI Taxonomy" id="1754190"/>
    <lineage>
        <taxon>Eukaryota</taxon>
        <taxon>Fungi</taxon>
        <taxon>Fungi incertae sedis</taxon>
        <taxon>Chytridiomycota</taxon>
        <taxon>Chytridiomycota incertae sedis</taxon>
        <taxon>Neocallimastigomycetes</taxon>
        <taxon>Neocallimastigales</taxon>
        <taxon>Neocallimastigaceae</taxon>
        <taxon>Neocallimastix</taxon>
    </lineage>
</organism>
<keyword evidence="5" id="KW-0677">Repeat</keyword>
<evidence type="ECO:0000256" key="8">
    <source>
        <dbReference type="SAM" id="Phobius"/>
    </source>
</evidence>
<feature type="compositionally biased region" description="Basic and acidic residues" evidence="7">
    <location>
        <begin position="613"/>
        <end position="634"/>
    </location>
</feature>
<keyword evidence="2" id="KW-1003">Cell membrane</keyword>
<dbReference type="InterPro" id="IPR055414">
    <property type="entry name" value="LRR_R13L4/SHOC2-like"/>
</dbReference>
<comment type="caution">
    <text evidence="10">The sequence shown here is derived from an EMBL/GenBank/DDBJ whole genome shotgun (WGS) entry which is preliminary data.</text>
</comment>
<dbReference type="Pfam" id="PF23598">
    <property type="entry name" value="LRR_14"/>
    <property type="match status" value="1"/>
</dbReference>
<evidence type="ECO:0000313" key="11">
    <source>
        <dbReference type="Proteomes" id="UP000193920"/>
    </source>
</evidence>
<evidence type="ECO:0000259" key="9">
    <source>
        <dbReference type="Pfam" id="PF23598"/>
    </source>
</evidence>
<keyword evidence="3" id="KW-0433">Leucine-rich repeat</keyword>
<accession>A0A1Y2CRI4</accession>
<dbReference type="Proteomes" id="UP000193920">
    <property type="component" value="Unassembled WGS sequence"/>
</dbReference>
<proteinExistence type="predicted"/>
<protein>
    <submittedName>
        <fullName evidence="10">L domain-like protein</fullName>
    </submittedName>
</protein>
<evidence type="ECO:0000256" key="4">
    <source>
        <dbReference type="ARBA" id="ARBA00022729"/>
    </source>
</evidence>
<keyword evidence="11" id="KW-1185">Reference proteome</keyword>
<reference evidence="10 11" key="1">
    <citation type="submission" date="2016-08" db="EMBL/GenBank/DDBJ databases">
        <title>A Parts List for Fungal Cellulosomes Revealed by Comparative Genomics.</title>
        <authorList>
            <consortium name="DOE Joint Genome Institute"/>
            <person name="Haitjema C.H."/>
            <person name="Gilmore S.P."/>
            <person name="Henske J.K."/>
            <person name="Solomon K.V."/>
            <person name="De Groot R."/>
            <person name="Kuo A."/>
            <person name="Mondo S.J."/>
            <person name="Salamov A.A."/>
            <person name="Labutti K."/>
            <person name="Zhao Z."/>
            <person name="Chiniquy J."/>
            <person name="Barry K."/>
            <person name="Brewer H.M."/>
            <person name="Purvine S.O."/>
            <person name="Wright A.T."/>
            <person name="Boxma B."/>
            <person name="Van Alen T."/>
            <person name="Hackstein J.H."/>
            <person name="Baker S.E."/>
            <person name="Grigoriev I.V."/>
            <person name="O'Malley M.A."/>
        </authorList>
    </citation>
    <scope>NUCLEOTIDE SEQUENCE [LARGE SCALE GENOMIC DNA]</scope>
    <source>
        <strain evidence="10 11">G1</strain>
    </source>
</reference>
<keyword evidence="6 8" id="KW-0472">Membrane</keyword>
<gene>
    <name evidence="10" type="ORF">LY90DRAFT_670825</name>
</gene>
<keyword evidence="4" id="KW-0732">Signal</keyword>
<feature type="transmembrane region" description="Helical" evidence="8">
    <location>
        <begin position="12"/>
        <end position="31"/>
    </location>
</feature>
<feature type="compositionally biased region" description="Basic and acidic residues" evidence="7">
    <location>
        <begin position="262"/>
        <end position="273"/>
    </location>
</feature>
<feature type="region of interest" description="Disordered" evidence="7">
    <location>
        <begin position="590"/>
        <end position="650"/>
    </location>
</feature>
<dbReference type="STRING" id="1754190.A0A1Y2CRI4"/>
<dbReference type="FunFam" id="3.80.10.10:FF:000299">
    <property type="entry name" value="Piriformospora indica-insensitive protein 2"/>
    <property type="match status" value="1"/>
</dbReference>
<dbReference type="SUPFAM" id="SSF52058">
    <property type="entry name" value="L domain-like"/>
    <property type="match status" value="1"/>
</dbReference>
<evidence type="ECO:0000256" key="3">
    <source>
        <dbReference type="ARBA" id="ARBA00022614"/>
    </source>
</evidence>
<feature type="domain" description="Disease resistance R13L4/SHOC-2-like LRR" evidence="9">
    <location>
        <begin position="99"/>
        <end position="209"/>
    </location>
</feature>
<dbReference type="GO" id="GO:0005886">
    <property type="term" value="C:plasma membrane"/>
    <property type="evidence" value="ECO:0007669"/>
    <property type="project" value="UniProtKB-SubCell"/>
</dbReference>
<dbReference type="AlphaFoldDB" id="A0A1Y2CRI4"/>
<evidence type="ECO:0000256" key="2">
    <source>
        <dbReference type="ARBA" id="ARBA00022475"/>
    </source>
</evidence>
<evidence type="ECO:0000256" key="5">
    <source>
        <dbReference type="ARBA" id="ARBA00022737"/>
    </source>
</evidence>
<evidence type="ECO:0000256" key="7">
    <source>
        <dbReference type="SAM" id="MobiDB-lite"/>
    </source>
</evidence>
<comment type="subcellular location">
    <subcellularLocation>
        <location evidence="1">Cell membrane</location>
    </subcellularLocation>
</comment>
<feature type="compositionally biased region" description="Acidic residues" evidence="7">
    <location>
        <begin position="635"/>
        <end position="650"/>
    </location>
</feature>
<feature type="region of interest" description="Disordered" evidence="7">
    <location>
        <begin position="262"/>
        <end position="284"/>
    </location>
</feature>
<dbReference type="EMBL" id="MCOG01000099">
    <property type="protein sequence ID" value="ORY49649.1"/>
    <property type="molecule type" value="Genomic_DNA"/>
</dbReference>
<dbReference type="OrthoDB" id="676979at2759"/>
<dbReference type="PANTHER" id="PTHR47988">
    <property type="entry name" value="SOMATIC EMBRYOGENESIS RECEPTOR KINASE 1"/>
    <property type="match status" value="1"/>
</dbReference>
<feature type="compositionally biased region" description="Polar residues" evidence="7">
    <location>
        <begin position="590"/>
        <end position="609"/>
    </location>
</feature>
<feature type="transmembrane region" description="Helical" evidence="8">
    <location>
        <begin position="293"/>
        <end position="314"/>
    </location>
</feature>
<dbReference type="InterPro" id="IPR032675">
    <property type="entry name" value="LRR_dom_sf"/>
</dbReference>
<evidence type="ECO:0000313" key="10">
    <source>
        <dbReference type="EMBL" id="ORY49649.1"/>
    </source>
</evidence>
<keyword evidence="8" id="KW-1133">Transmembrane helix</keyword>
<keyword evidence="8" id="KW-0812">Transmembrane</keyword>